<name>A0A2P8H5S2_9BACL</name>
<protein>
    <submittedName>
        <fullName evidence="1">Uncharacterized protein</fullName>
    </submittedName>
</protein>
<comment type="caution">
    <text evidence="1">The sequence shown here is derived from an EMBL/GenBank/DDBJ whole genome shotgun (WGS) entry which is preliminary data.</text>
</comment>
<sequence length="113" mass="13452">MHYQLNLHLAREKKDYYWLFKSEEDTMTVFNDVIETFKQYEPQDTAAFMKEKQQEIDETGGSNTVQIEVVKVDKEAIIRSASYNEMWYEGRHFQDIYKTLTDRLGVPEEESIA</sequence>
<dbReference type="AlphaFoldDB" id="A0A2P8H5S2"/>
<proteinExistence type="predicted"/>
<evidence type="ECO:0000313" key="1">
    <source>
        <dbReference type="EMBL" id="PSL41577.1"/>
    </source>
</evidence>
<dbReference type="Proteomes" id="UP000242682">
    <property type="component" value="Unassembled WGS sequence"/>
</dbReference>
<keyword evidence="2" id="KW-1185">Reference proteome</keyword>
<organism evidence="1 2">
    <name type="scientific">Planomicrobium soli</name>
    <dbReference type="NCBI Taxonomy" id="1176648"/>
    <lineage>
        <taxon>Bacteria</taxon>
        <taxon>Bacillati</taxon>
        <taxon>Bacillota</taxon>
        <taxon>Bacilli</taxon>
        <taxon>Bacillales</taxon>
        <taxon>Caryophanaceae</taxon>
        <taxon>Planomicrobium</taxon>
    </lineage>
</organism>
<evidence type="ECO:0000313" key="2">
    <source>
        <dbReference type="Proteomes" id="UP000242682"/>
    </source>
</evidence>
<accession>A0A2P8H5S2</accession>
<dbReference type="OrthoDB" id="2452327at2"/>
<dbReference type="RefSeq" id="WP_106532260.1">
    <property type="nucleotide sequence ID" value="NZ_PYAT01000002.1"/>
</dbReference>
<gene>
    <name evidence="1" type="ORF">B0H99_102261</name>
</gene>
<dbReference type="EMBL" id="PYAT01000002">
    <property type="protein sequence ID" value="PSL41577.1"/>
    <property type="molecule type" value="Genomic_DNA"/>
</dbReference>
<reference evidence="1 2" key="1">
    <citation type="submission" date="2018-03" db="EMBL/GenBank/DDBJ databases">
        <title>Genomic Encyclopedia of Type Strains, Phase III (KMG-III): the genomes of soil and plant-associated and newly described type strains.</title>
        <authorList>
            <person name="Whitman W."/>
        </authorList>
    </citation>
    <scope>NUCLEOTIDE SEQUENCE [LARGE SCALE GENOMIC DNA]</scope>
    <source>
        <strain evidence="1 2">CGMCC 1.12259</strain>
    </source>
</reference>